<sequence length="704" mass="77069">MKKARDKVESESGTGPSQHEQCSSGRSHSSSSGSAPGFLEETHLSSFQECILSFSEEEWEDFSSLLNTPMTRTQFSELCMAILKVVSLSSMTVIVPAYVFMAKDAGTPVSRTSTSTTFSLTSIERSLAGSVDTDGEFLDKSSTIRSGSAALPEMTSGPLREIMYRMKAALATLRRTHSSEVSETAVLRSVSKLSTHTGEHIVSNVSEAMRDAQHGNTFHDSTCINTILERLVSSGNIHKIAKNLVSHLQDVLQNENVSQTSIPVAASGSTSDSETLPKGTPKRTLSASHVIYFYAEEAIKDLLQPYFLPGMVQDASEDAASARVPLLRIQSFQSSDAGRSIPHVPSEAEYKFSDVANLFTRVMTFQVMDIVDSELEKRQKSSSSRLSDRSRMLSSAGRDVDDTAMERSSTRHPLLHTSQDHNGGRFSGFIERFLSELRVSDSAQSDAVDDVRATTSSTRSQSTKSATAGHEPDMALNYASQKLGDPLDLFTRVIVHQVMDILHVELARHQTEVGPIVQQQMSLGRTSTGTSVPDSSDCGCFVTVLMLRLLAKILDQQTASADMTDSSRELIQKVLSEFSSASGTPNFLTYESNTKIQTLYRSMDKFLLKEFGPEAILQRAVETQNVSFDNILLTALRKELLPHCDTEATSAPSTLTAEPLEPVPGAASGQTTRKRPKLRFSMKMPKRRSMKLAPTRAFSDSSKF</sequence>
<keyword evidence="2" id="KW-0812">Transmembrane</keyword>
<feature type="compositionally biased region" description="Polar residues" evidence="1">
    <location>
        <begin position="11"/>
        <end position="22"/>
    </location>
</feature>
<keyword evidence="2" id="KW-1133">Transmembrane helix</keyword>
<feature type="region of interest" description="Disordered" evidence="1">
    <location>
        <begin position="376"/>
        <end position="420"/>
    </location>
</feature>
<feature type="compositionally biased region" description="Basic residues" evidence="1">
    <location>
        <begin position="672"/>
        <end position="690"/>
    </location>
</feature>
<evidence type="ECO:0000256" key="2">
    <source>
        <dbReference type="SAM" id="Phobius"/>
    </source>
</evidence>
<gene>
    <name evidence="3" type="ORF">AALO_G00103970</name>
</gene>
<keyword evidence="2" id="KW-0472">Membrane</keyword>
<dbReference type="EMBL" id="JADWDJ010000007">
    <property type="protein sequence ID" value="KAG5278901.1"/>
    <property type="molecule type" value="Genomic_DNA"/>
</dbReference>
<comment type="caution">
    <text evidence="3">The sequence shown here is derived from an EMBL/GenBank/DDBJ whole genome shotgun (WGS) entry which is preliminary data.</text>
</comment>
<accession>A0AAV6GZK8</accession>
<protein>
    <submittedName>
        <fullName evidence="3">Uncharacterized protein</fullName>
    </submittedName>
</protein>
<keyword evidence="4" id="KW-1185">Reference proteome</keyword>
<feature type="compositionally biased region" description="Basic and acidic residues" evidence="1">
    <location>
        <begin position="398"/>
        <end position="409"/>
    </location>
</feature>
<name>A0AAV6GZK8_9TELE</name>
<feature type="region of interest" description="Disordered" evidence="1">
    <location>
        <begin position="1"/>
        <end position="36"/>
    </location>
</feature>
<evidence type="ECO:0000256" key="1">
    <source>
        <dbReference type="SAM" id="MobiDB-lite"/>
    </source>
</evidence>
<dbReference type="AlphaFoldDB" id="A0AAV6GZK8"/>
<feature type="compositionally biased region" description="Basic and acidic residues" evidence="1">
    <location>
        <begin position="1"/>
        <end position="10"/>
    </location>
</feature>
<evidence type="ECO:0000313" key="3">
    <source>
        <dbReference type="EMBL" id="KAG5278901.1"/>
    </source>
</evidence>
<feature type="transmembrane region" description="Helical" evidence="2">
    <location>
        <begin position="78"/>
        <end position="101"/>
    </location>
</feature>
<feature type="compositionally biased region" description="Low complexity" evidence="1">
    <location>
        <begin position="23"/>
        <end position="34"/>
    </location>
</feature>
<organism evidence="3 4">
    <name type="scientific">Alosa alosa</name>
    <name type="common">allis shad</name>
    <dbReference type="NCBI Taxonomy" id="278164"/>
    <lineage>
        <taxon>Eukaryota</taxon>
        <taxon>Metazoa</taxon>
        <taxon>Chordata</taxon>
        <taxon>Craniata</taxon>
        <taxon>Vertebrata</taxon>
        <taxon>Euteleostomi</taxon>
        <taxon>Actinopterygii</taxon>
        <taxon>Neopterygii</taxon>
        <taxon>Teleostei</taxon>
        <taxon>Clupei</taxon>
        <taxon>Clupeiformes</taxon>
        <taxon>Clupeoidei</taxon>
        <taxon>Clupeidae</taxon>
        <taxon>Alosa</taxon>
    </lineage>
</organism>
<evidence type="ECO:0000313" key="4">
    <source>
        <dbReference type="Proteomes" id="UP000823561"/>
    </source>
</evidence>
<feature type="compositionally biased region" description="Low complexity" evidence="1">
    <location>
        <begin position="453"/>
        <end position="468"/>
    </location>
</feature>
<proteinExistence type="predicted"/>
<reference evidence="3" key="1">
    <citation type="submission" date="2020-10" db="EMBL/GenBank/DDBJ databases">
        <title>Chromosome-scale genome assembly of the Allis shad, Alosa alosa.</title>
        <authorList>
            <person name="Margot Z."/>
            <person name="Christophe K."/>
            <person name="Cabau C."/>
            <person name="Louis A."/>
            <person name="Berthelot C."/>
            <person name="Parey E."/>
            <person name="Roest Crollius H."/>
            <person name="Montfort J."/>
            <person name="Robinson-Rechavi M."/>
            <person name="Bucao C."/>
            <person name="Bouchez O."/>
            <person name="Gislard M."/>
            <person name="Lluch J."/>
            <person name="Milhes M."/>
            <person name="Lampietro C."/>
            <person name="Lopez Roques C."/>
            <person name="Donnadieu C."/>
            <person name="Braasch I."/>
            <person name="Desvignes T."/>
            <person name="Postlethwait J."/>
            <person name="Bobe J."/>
            <person name="Guiguen Y."/>
        </authorList>
    </citation>
    <scope>NUCLEOTIDE SEQUENCE</scope>
    <source>
        <strain evidence="3">M-15738</strain>
        <tissue evidence="3">Blood</tissue>
    </source>
</reference>
<feature type="compositionally biased region" description="Polar residues" evidence="1">
    <location>
        <begin position="647"/>
        <end position="656"/>
    </location>
</feature>
<feature type="region of interest" description="Disordered" evidence="1">
    <location>
        <begin position="444"/>
        <end position="473"/>
    </location>
</feature>
<dbReference type="Proteomes" id="UP000823561">
    <property type="component" value="Chromosome 7"/>
</dbReference>
<feature type="region of interest" description="Disordered" evidence="1">
    <location>
        <begin position="647"/>
        <end position="704"/>
    </location>
</feature>